<accession>A0A255Z8J9</accession>
<evidence type="ECO:0008006" key="3">
    <source>
        <dbReference type="Google" id="ProtNLM"/>
    </source>
</evidence>
<comment type="caution">
    <text evidence="1">The sequence shown here is derived from an EMBL/GenBank/DDBJ whole genome shotgun (WGS) entry which is preliminary data.</text>
</comment>
<dbReference type="EMBL" id="NOXV01000246">
    <property type="protein sequence ID" value="OYQ37883.1"/>
    <property type="molecule type" value="Genomic_DNA"/>
</dbReference>
<protein>
    <recommendedName>
        <fullName evidence="3">GLPGLI family protein</fullName>
    </recommendedName>
</protein>
<name>A0A255Z8J9_9FLAO</name>
<evidence type="ECO:0000313" key="1">
    <source>
        <dbReference type="EMBL" id="OYQ37883.1"/>
    </source>
</evidence>
<evidence type="ECO:0000313" key="2">
    <source>
        <dbReference type="Proteomes" id="UP000216605"/>
    </source>
</evidence>
<reference evidence="1 2" key="1">
    <citation type="submission" date="2017-07" db="EMBL/GenBank/DDBJ databases">
        <title>Flavobacterium cyanobacteriorum sp. nov., isolated from cyanobacterial aggregates in a eutrophic lake.</title>
        <authorList>
            <person name="Cai H."/>
        </authorList>
    </citation>
    <scope>NUCLEOTIDE SEQUENCE [LARGE SCALE GENOMIC DNA]</scope>
    <source>
        <strain evidence="1 2">TH021</strain>
    </source>
</reference>
<organism evidence="1 2">
    <name type="scientific">Flavobacterium cyanobacteriorum</name>
    <dbReference type="NCBI Taxonomy" id="2022802"/>
    <lineage>
        <taxon>Bacteria</taxon>
        <taxon>Pseudomonadati</taxon>
        <taxon>Bacteroidota</taxon>
        <taxon>Flavobacteriia</taxon>
        <taxon>Flavobacteriales</taxon>
        <taxon>Flavobacteriaceae</taxon>
        <taxon>Flavobacterium</taxon>
    </lineage>
</organism>
<sequence>MIIDSKTSQSLFVSIPTDNILKAKTSNVDLLMKNSTMFAEIICLKNKNFTVYEKIIDFRYSYSEPANLKWEILKETKQIGQYKARQAKCKAYGRQWFAWFTSEIPLNYGPYKFSGLPGLILELHDSQNQFSFSLQDFQKKVIRRKLPNSKDYQQLDKEKFYKRRFRILTADDGSMLFNNADERKKWFDNIFKTNSVLNNKKKNG</sequence>
<keyword evidence="2" id="KW-1185">Reference proteome</keyword>
<dbReference type="InterPro" id="IPR005901">
    <property type="entry name" value="GLPGLI"/>
</dbReference>
<dbReference type="Proteomes" id="UP000216605">
    <property type="component" value="Unassembled WGS sequence"/>
</dbReference>
<gene>
    <name evidence="1" type="ORF">CHU92_07305</name>
</gene>
<dbReference type="Pfam" id="PF09697">
    <property type="entry name" value="Porph_ging"/>
    <property type="match status" value="1"/>
</dbReference>
<dbReference type="AlphaFoldDB" id="A0A255Z8J9"/>
<proteinExistence type="predicted"/>
<dbReference type="NCBIfam" id="TIGR01200">
    <property type="entry name" value="GLPGLI"/>
    <property type="match status" value="1"/>
</dbReference>